<keyword evidence="5 7" id="KW-0378">Hydrolase</keyword>
<dbReference type="EMBL" id="FOZL01000001">
    <property type="protein sequence ID" value="SFS08011.1"/>
    <property type="molecule type" value="Genomic_DNA"/>
</dbReference>
<dbReference type="NCBIfam" id="TIGR02227">
    <property type="entry name" value="sigpep_I_bact"/>
    <property type="match status" value="1"/>
</dbReference>
<comment type="subcellular location">
    <subcellularLocation>
        <location evidence="7">Membrane</location>
        <topology evidence="7">Single-pass type II membrane protein</topology>
    </subcellularLocation>
</comment>
<keyword evidence="7" id="KW-1133">Transmembrane helix</keyword>
<proteinExistence type="inferred from homology"/>
<dbReference type="EC" id="3.4.21.89" evidence="3 7"/>
<dbReference type="Pfam" id="PF10502">
    <property type="entry name" value="Peptidase_S26"/>
    <property type="match status" value="1"/>
</dbReference>
<evidence type="ECO:0000256" key="7">
    <source>
        <dbReference type="RuleBase" id="RU362042"/>
    </source>
</evidence>
<evidence type="ECO:0000256" key="6">
    <source>
        <dbReference type="PIRSR" id="PIRSR600223-1"/>
    </source>
</evidence>
<comment type="catalytic activity">
    <reaction evidence="1 7">
        <text>Cleavage of hydrophobic, N-terminal signal or leader sequences from secreted and periplasmic proteins.</text>
        <dbReference type="EC" id="3.4.21.89"/>
    </reaction>
</comment>
<dbReference type="RefSeq" id="WP_089837903.1">
    <property type="nucleotide sequence ID" value="NZ_FOZL01000001.1"/>
</dbReference>
<dbReference type="AlphaFoldDB" id="A0A1I6LX19"/>
<dbReference type="Proteomes" id="UP000199024">
    <property type="component" value="Unassembled WGS sequence"/>
</dbReference>
<evidence type="ECO:0000259" key="9">
    <source>
        <dbReference type="Pfam" id="PF10502"/>
    </source>
</evidence>
<evidence type="ECO:0000256" key="5">
    <source>
        <dbReference type="ARBA" id="ARBA00022801"/>
    </source>
</evidence>
<protein>
    <recommendedName>
        <fullName evidence="4 7">Signal peptidase I</fullName>
        <ecNumber evidence="3 7">3.4.21.89</ecNumber>
    </recommendedName>
</protein>
<gene>
    <name evidence="10" type="ORF">SAMN05421771_1419</name>
</gene>
<dbReference type="GO" id="GO:0006465">
    <property type="term" value="P:signal peptide processing"/>
    <property type="evidence" value="ECO:0007669"/>
    <property type="project" value="InterPro"/>
</dbReference>
<feature type="domain" description="Peptidase S26" evidence="9">
    <location>
        <begin position="26"/>
        <end position="229"/>
    </location>
</feature>
<keyword evidence="7" id="KW-0645">Protease</keyword>
<dbReference type="SUPFAM" id="SSF51306">
    <property type="entry name" value="LexA/Signal peptidase"/>
    <property type="match status" value="1"/>
</dbReference>
<dbReference type="InterPro" id="IPR019757">
    <property type="entry name" value="Pept_S26A_signal_pept_1_Lys-AS"/>
</dbReference>
<dbReference type="STRING" id="474950.SAMN05421771_1419"/>
<organism evidence="10 11">
    <name type="scientific">Granulicella pectinivorans</name>
    <dbReference type="NCBI Taxonomy" id="474950"/>
    <lineage>
        <taxon>Bacteria</taxon>
        <taxon>Pseudomonadati</taxon>
        <taxon>Acidobacteriota</taxon>
        <taxon>Terriglobia</taxon>
        <taxon>Terriglobales</taxon>
        <taxon>Acidobacteriaceae</taxon>
        <taxon>Granulicella</taxon>
    </lineage>
</organism>
<dbReference type="Gene3D" id="2.10.109.10">
    <property type="entry name" value="Umud Fragment, subunit A"/>
    <property type="match status" value="1"/>
</dbReference>
<dbReference type="PRINTS" id="PR00727">
    <property type="entry name" value="LEADERPTASE"/>
</dbReference>
<feature type="active site" evidence="6">
    <location>
        <position position="112"/>
    </location>
</feature>
<dbReference type="InterPro" id="IPR019533">
    <property type="entry name" value="Peptidase_S26"/>
</dbReference>
<evidence type="ECO:0000256" key="4">
    <source>
        <dbReference type="ARBA" id="ARBA00019232"/>
    </source>
</evidence>
<feature type="transmembrane region" description="Helical" evidence="7">
    <location>
        <begin position="26"/>
        <end position="45"/>
    </location>
</feature>
<evidence type="ECO:0000313" key="10">
    <source>
        <dbReference type="EMBL" id="SFS08011.1"/>
    </source>
</evidence>
<dbReference type="PANTHER" id="PTHR43390">
    <property type="entry name" value="SIGNAL PEPTIDASE I"/>
    <property type="match status" value="1"/>
</dbReference>
<dbReference type="PROSITE" id="PS00760">
    <property type="entry name" value="SPASE_I_2"/>
    <property type="match status" value="1"/>
</dbReference>
<dbReference type="CDD" id="cd06530">
    <property type="entry name" value="S26_SPase_I"/>
    <property type="match status" value="1"/>
</dbReference>
<dbReference type="GO" id="GO:0009003">
    <property type="term" value="F:signal peptidase activity"/>
    <property type="evidence" value="ECO:0007669"/>
    <property type="project" value="UniProtKB-EC"/>
</dbReference>
<evidence type="ECO:0000256" key="2">
    <source>
        <dbReference type="ARBA" id="ARBA00009370"/>
    </source>
</evidence>
<dbReference type="InterPro" id="IPR036286">
    <property type="entry name" value="LexA/Signal_pep-like_sf"/>
</dbReference>
<evidence type="ECO:0000256" key="1">
    <source>
        <dbReference type="ARBA" id="ARBA00000677"/>
    </source>
</evidence>
<sequence>MSTEDPRPTEKAQQEPEVRSETPLESLASIASVLAIGLFVMAFIFQNFEIPSGSMEKTLLVGDHVLVNRTGFPPPTKWAFFMPYREVHRGDVIVFFKPNPVPPDPPELFLVKRAIGLPGDRIHLRNGILYLNGVAQNEPFAAKPGDTNDPNDAYTPYRDDFPSVPASQGYNLTAEWAEDMPSHIVGEDLVVPPGKVFAMGDHRTQSLDARFWGFVPRENIVGTPLFVYWSFRTPPEQAEKQGVGERIGFMFHVMLHIFDGTRWTRTLHRIT</sequence>
<evidence type="ECO:0000313" key="11">
    <source>
        <dbReference type="Proteomes" id="UP000199024"/>
    </source>
</evidence>
<evidence type="ECO:0000256" key="3">
    <source>
        <dbReference type="ARBA" id="ARBA00013208"/>
    </source>
</evidence>
<comment type="similarity">
    <text evidence="2 7">Belongs to the peptidase S26 family.</text>
</comment>
<feature type="active site" evidence="6">
    <location>
        <position position="54"/>
    </location>
</feature>
<dbReference type="OrthoDB" id="128315at2"/>
<keyword evidence="7" id="KW-0812">Transmembrane</keyword>
<feature type="region of interest" description="Disordered" evidence="8">
    <location>
        <begin position="1"/>
        <end position="21"/>
    </location>
</feature>
<accession>A0A1I6LX19</accession>
<keyword evidence="11" id="KW-1185">Reference proteome</keyword>
<dbReference type="InterPro" id="IPR000223">
    <property type="entry name" value="Pept_S26A_signal_pept_1"/>
</dbReference>
<dbReference type="GO" id="GO:0016020">
    <property type="term" value="C:membrane"/>
    <property type="evidence" value="ECO:0007669"/>
    <property type="project" value="UniProtKB-SubCell"/>
</dbReference>
<keyword evidence="7" id="KW-0472">Membrane</keyword>
<name>A0A1I6LX19_9BACT</name>
<evidence type="ECO:0000256" key="8">
    <source>
        <dbReference type="SAM" id="MobiDB-lite"/>
    </source>
</evidence>
<reference evidence="10 11" key="1">
    <citation type="submission" date="2016-10" db="EMBL/GenBank/DDBJ databases">
        <authorList>
            <person name="de Groot N.N."/>
        </authorList>
    </citation>
    <scope>NUCLEOTIDE SEQUENCE [LARGE SCALE GENOMIC DNA]</scope>
    <source>
        <strain evidence="10 11">DSM 21001</strain>
    </source>
</reference>
<dbReference type="GO" id="GO:0004252">
    <property type="term" value="F:serine-type endopeptidase activity"/>
    <property type="evidence" value="ECO:0007669"/>
    <property type="project" value="InterPro"/>
</dbReference>
<dbReference type="PANTHER" id="PTHR43390:SF1">
    <property type="entry name" value="CHLOROPLAST PROCESSING PEPTIDASE"/>
    <property type="match status" value="1"/>
</dbReference>